<feature type="region of interest" description="Disordered" evidence="8">
    <location>
        <begin position="1108"/>
        <end position="1158"/>
    </location>
</feature>
<dbReference type="PANTHER" id="PTHR14418">
    <property type="entry name" value="CONDENSIN COMPLEX SUBUNIT 3-RELATED"/>
    <property type="match status" value="1"/>
</dbReference>
<accession>A0A8J2JL72</accession>
<evidence type="ECO:0000259" key="9">
    <source>
        <dbReference type="Pfam" id="PF12719"/>
    </source>
</evidence>
<dbReference type="Pfam" id="PF12719">
    <property type="entry name" value="Cnd3"/>
    <property type="match status" value="1"/>
</dbReference>
<dbReference type="AlphaFoldDB" id="A0A8J2JL72"/>
<evidence type="ECO:0000256" key="4">
    <source>
        <dbReference type="ARBA" id="ARBA00022776"/>
    </source>
</evidence>
<keyword evidence="4" id="KW-0498">Mitosis</keyword>
<evidence type="ECO:0000256" key="6">
    <source>
        <dbReference type="ARBA" id="ARBA00023306"/>
    </source>
</evidence>
<dbReference type="GO" id="GO:0007076">
    <property type="term" value="P:mitotic chromosome condensation"/>
    <property type="evidence" value="ECO:0007669"/>
    <property type="project" value="InterPro"/>
</dbReference>
<dbReference type="EMBL" id="CAJVCH010038188">
    <property type="protein sequence ID" value="CAG7716384.1"/>
    <property type="molecule type" value="Genomic_DNA"/>
</dbReference>
<keyword evidence="5" id="KW-0226">DNA condensation</keyword>
<organism evidence="10 11">
    <name type="scientific">Allacma fusca</name>
    <dbReference type="NCBI Taxonomy" id="39272"/>
    <lineage>
        <taxon>Eukaryota</taxon>
        <taxon>Metazoa</taxon>
        <taxon>Ecdysozoa</taxon>
        <taxon>Arthropoda</taxon>
        <taxon>Hexapoda</taxon>
        <taxon>Collembola</taxon>
        <taxon>Symphypleona</taxon>
        <taxon>Sminthuridae</taxon>
        <taxon>Allacma</taxon>
    </lineage>
</organism>
<comment type="subcellular location">
    <subcellularLocation>
        <location evidence="1">Chromosome</location>
    </subcellularLocation>
</comment>
<evidence type="ECO:0000256" key="5">
    <source>
        <dbReference type="ARBA" id="ARBA00023067"/>
    </source>
</evidence>
<feature type="compositionally biased region" description="Polar residues" evidence="8">
    <location>
        <begin position="1145"/>
        <end position="1158"/>
    </location>
</feature>
<feature type="coiled-coil region" evidence="7">
    <location>
        <begin position="625"/>
        <end position="659"/>
    </location>
</feature>
<evidence type="ECO:0000256" key="3">
    <source>
        <dbReference type="ARBA" id="ARBA00022618"/>
    </source>
</evidence>
<keyword evidence="2" id="KW-0158">Chromosome</keyword>
<evidence type="ECO:0000256" key="1">
    <source>
        <dbReference type="ARBA" id="ARBA00004286"/>
    </source>
</evidence>
<proteinExistence type="predicted"/>
<evidence type="ECO:0000256" key="7">
    <source>
        <dbReference type="SAM" id="Coils"/>
    </source>
</evidence>
<dbReference type="GO" id="GO:0000793">
    <property type="term" value="C:condensed chromosome"/>
    <property type="evidence" value="ECO:0007669"/>
    <property type="project" value="TreeGrafter"/>
</dbReference>
<dbReference type="InterPro" id="IPR025977">
    <property type="entry name" value="Cnd3_C"/>
</dbReference>
<protein>
    <recommendedName>
        <fullName evidence="9">Nuclear condensin complex subunit 3 C-terminal domain-containing protein</fullName>
    </recommendedName>
</protein>
<dbReference type="PANTHER" id="PTHR14418:SF5">
    <property type="entry name" value="CONDENSIN COMPLEX SUBUNIT 3"/>
    <property type="match status" value="1"/>
</dbReference>
<sequence>MFKHILDVLQKAQHTSSFGKIVRELKDVYYRQTDPAEIKDYRKYFFSLLWQAMVVPFKEGACSSQERMIKCYTKFVLETGTEEDTCRPNNDFPPFYTFCIRAYKEYHSDSRSLVRLRLIQLVHEILKEKHEEVFFSRRKTTAILKDILLQRSKDVNPTVRSFAFKCLQFLVDGTEKEILERLKYHSQYDPSMIARKSAFLTLVSGSFPVRPSIVVKKVYDKSEVIRLEAFKALKNIPFGNIKSQQRLKLIQWGLMQPSVSIKNLFIDELVPAWIADEVYCNDVIKFFTHIDIARNAQTAHLLFRALLPDDSEETFEKLDLSFLNEDKLIPIESMVVEKMLYWRYICNLFKFKPYCTSKTIPDPAKMIECVERVIVEIHEENRKAKEEDRDEEFEHILCLEQILRVAELCNYEEASRRDMEILLRKILRDPILDEAVVIFTAVDVAHTIVEKSQFSNFMTEILQEIFEVESRTLFSENQIRLGGTILQNSPIVSGDPGLSIERVARVSENAEHFSAIPKKLEEPILPKIINSPVKNTASCECPILEEAKSQSIGSPEKFGGICTQYLVPPMSNVTTPKTGRGNSSAPFLVLPGDGNKHSLFTSTPIRREHEETRSKVQPRNKQQEILKLKNERGELVAQRHRLRNKIETALKSNDFLEAERYQTEINGIQNQEDLILQEIRCLELPDSDNNVPRTPEVVRNNIDELTPIRTSPPSERVTNAERSIHRHSRNNHSLFLNLSDDSIDFNENDFEANQIVPRLCDSLRGIVMLTRFLAWQDNISPYVKMMYDDNIFDCLEKEDHRIRMFTMYLICMVGLIDKTEAKKSLAVLIQGISQEEDDEVVAAAFKCMVDLLLKHDYHTFLVQDEDEEIARELPYPLNDSNATVPELQCELMKHLKSFHVLNDEQKPNRLSIKVLGMIKLLIRNRIDDEDTISWLLDLWLDERYVATPISFNIGHWLPLYISMSTAHALRITSAFLTCIKRIFTNEQPESEEDLKEKASKLANFVLPHVRSHQEPLEDSLMLSERVIIMFLLEINRNAISPHAKPLFTFTKLLDIQTKSGAAKILSTVQRLISSLTSVEVMKQVKLFSNLKTLTKQLEKRFGLIGKHNNSSDDESTCNESNSSDLKESKLDSPGPVGDTNRNECKSSSAIGDSCPESVSQNDNNLQSMIFQNGSELLGNKGRTHNYGLFASNNERTKRLTTQSDECQTSV</sequence>
<comment type="caution">
    <text evidence="10">The sequence shown here is derived from an EMBL/GenBank/DDBJ whole genome shotgun (WGS) entry which is preliminary data.</text>
</comment>
<evidence type="ECO:0000313" key="11">
    <source>
        <dbReference type="Proteomes" id="UP000708208"/>
    </source>
</evidence>
<gene>
    <name evidence="10" type="ORF">AFUS01_LOCUS5897</name>
</gene>
<name>A0A8J2JL72_9HEXA</name>
<dbReference type="GO" id="GO:0051301">
    <property type="term" value="P:cell division"/>
    <property type="evidence" value="ECO:0007669"/>
    <property type="project" value="UniProtKB-KW"/>
</dbReference>
<dbReference type="GO" id="GO:0000796">
    <property type="term" value="C:condensin complex"/>
    <property type="evidence" value="ECO:0007669"/>
    <property type="project" value="InterPro"/>
</dbReference>
<dbReference type="Proteomes" id="UP000708208">
    <property type="component" value="Unassembled WGS sequence"/>
</dbReference>
<dbReference type="OrthoDB" id="27187at2759"/>
<keyword evidence="7" id="KW-0175">Coiled coil</keyword>
<dbReference type="InterPro" id="IPR027165">
    <property type="entry name" value="CND3"/>
</dbReference>
<keyword evidence="6" id="KW-0131">Cell cycle</keyword>
<feature type="domain" description="Nuclear condensin complex subunit 3 C-terminal" evidence="9">
    <location>
        <begin position="779"/>
        <end position="1010"/>
    </location>
</feature>
<keyword evidence="3" id="KW-0132">Cell division</keyword>
<evidence type="ECO:0000313" key="10">
    <source>
        <dbReference type="EMBL" id="CAG7716384.1"/>
    </source>
</evidence>
<evidence type="ECO:0000256" key="8">
    <source>
        <dbReference type="SAM" id="MobiDB-lite"/>
    </source>
</evidence>
<keyword evidence="11" id="KW-1185">Reference proteome</keyword>
<evidence type="ECO:0000256" key="2">
    <source>
        <dbReference type="ARBA" id="ARBA00022454"/>
    </source>
</evidence>
<reference evidence="10" key="1">
    <citation type="submission" date="2021-06" db="EMBL/GenBank/DDBJ databases">
        <authorList>
            <person name="Hodson N. C."/>
            <person name="Mongue J. A."/>
            <person name="Jaron S. K."/>
        </authorList>
    </citation>
    <scope>NUCLEOTIDE SEQUENCE</scope>
</reference>